<dbReference type="InterPro" id="IPR020476">
    <property type="entry name" value="Nudix_hydrolase"/>
</dbReference>
<dbReference type="SUPFAM" id="SSF55811">
    <property type="entry name" value="Nudix"/>
    <property type="match status" value="1"/>
</dbReference>
<dbReference type="PANTHER" id="PTHR11839:SF1">
    <property type="entry name" value="ADP-SUGAR PYROPHOSPHATASE"/>
    <property type="match status" value="1"/>
</dbReference>
<gene>
    <name evidence="5" type="ORF">PENVUL_c008G05313</name>
</gene>
<organism evidence="5 6">
    <name type="scientific">Penicillium vulpinum</name>
    <dbReference type="NCBI Taxonomy" id="29845"/>
    <lineage>
        <taxon>Eukaryota</taxon>
        <taxon>Fungi</taxon>
        <taxon>Dikarya</taxon>
        <taxon>Ascomycota</taxon>
        <taxon>Pezizomycotina</taxon>
        <taxon>Eurotiomycetes</taxon>
        <taxon>Eurotiomycetidae</taxon>
        <taxon>Eurotiales</taxon>
        <taxon>Aspergillaceae</taxon>
        <taxon>Penicillium</taxon>
    </lineage>
</organism>
<dbReference type="AlphaFoldDB" id="A0A1V6S544"/>
<proteinExistence type="inferred from homology"/>
<evidence type="ECO:0000259" key="4">
    <source>
        <dbReference type="PROSITE" id="PS51462"/>
    </source>
</evidence>
<dbReference type="Gene3D" id="3.90.79.10">
    <property type="entry name" value="Nucleoside Triphosphate Pyrophosphohydrolase"/>
    <property type="match status" value="1"/>
</dbReference>
<dbReference type="GO" id="GO:0006753">
    <property type="term" value="P:nucleoside phosphate metabolic process"/>
    <property type="evidence" value="ECO:0007669"/>
    <property type="project" value="TreeGrafter"/>
</dbReference>
<dbReference type="GO" id="GO:0005634">
    <property type="term" value="C:nucleus"/>
    <property type="evidence" value="ECO:0007669"/>
    <property type="project" value="TreeGrafter"/>
</dbReference>
<dbReference type="GO" id="GO:0005829">
    <property type="term" value="C:cytosol"/>
    <property type="evidence" value="ECO:0007669"/>
    <property type="project" value="TreeGrafter"/>
</dbReference>
<dbReference type="GO" id="GO:0047631">
    <property type="term" value="F:ADP-ribose diphosphatase activity"/>
    <property type="evidence" value="ECO:0007669"/>
    <property type="project" value="TreeGrafter"/>
</dbReference>
<dbReference type="PRINTS" id="PR00502">
    <property type="entry name" value="NUDIXFAMILY"/>
</dbReference>
<comment type="caution">
    <text evidence="5">The sequence shown here is derived from an EMBL/GenBank/DDBJ whole genome shotgun (WGS) entry which is preliminary data.</text>
</comment>
<reference evidence="6" key="1">
    <citation type="journal article" date="2017" name="Nat. Microbiol.">
        <title>Global analysis of biosynthetic gene clusters reveals vast potential of secondary metabolite production in Penicillium species.</title>
        <authorList>
            <person name="Nielsen J.C."/>
            <person name="Grijseels S."/>
            <person name="Prigent S."/>
            <person name="Ji B."/>
            <person name="Dainat J."/>
            <person name="Nielsen K.F."/>
            <person name="Frisvad J.C."/>
            <person name="Workman M."/>
            <person name="Nielsen J."/>
        </authorList>
    </citation>
    <scope>NUCLEOTIDE SEQUENCE [LARGE SCALE GENOMIC DNA]</scope>
    <source>
        <strain evidence="6">IBT 29486</strain>
    </source>
</reference>
<protein>
    <recommendedName>
        <fullName evidence="4">Nudix hydrolase domain-containing protein</fullName>
    </recommendedName>
</protein>
<evidence type="ECO:0000256" key="3">
    <source>
        <dbReference type="SAM" id="MobiDB-lite"/>
    </source>
</evidence>
<feature type="domain" description="Nudix hydrolase" evidence="4">
    <location>
        <begin position="138"/>
        <end position="270"/>
    </location>
</feature>
<name>A0A1V6S544_9EURO</name>
<dbReference type="STRING" id="29845.A0A1V6S544"/>
<dbReference type="InterPro" id="IPR020084">
    <property type="entry name" value="NUDIX_hydrolase_CS"/>
</dbReference>
<accession>A0A1V6S544</accession>
<evidence type="ECO:0000256" key="1">
    <source>
        <dbReference type="ARBA" id="ARBA00022801"/>
    </source>
</evidence>
<dbReference type="Pfam" id="PF00293">
    <property type="entry name" value="NUDIX"/>
    <property type="match status" value="1"/>
</dbReference>
<dbReference type="PROSITE" id="PS00893">
    <property type="entry name" value="NUDIX_BOX"/>
    <property type="match status" value="1"/>
</dbReference>
<dbReference type="Proteomes" id="UP000191518">
    <property type="component" value="Unassembled WGS sequence"/>
</dbReference>
<dbReference type="CDD" id="cd18888">
    <property type="entry name" value="NUDIX_ADPRase_Nudt5"/>
    <property type="match status" value="1"/>
</dbReference>
<dbReference type="GO" id="GO:0019693">
    <property type="term" value="P:ribose phosphate metabolic process"/>
    <property type="evidence" value="ECO:0007669"/>
    <property type="project" value="TreeGrafter"/>
</dbReference>
<keyword evidence="1 2" id="KW-0378">Hydrolase</keyword>
<evidence type="ECO:0000313" key="6">
    <source>
        <dbReference type="Proteomes" id="UP000191518"/>
    </source>
</evidence>
<dbReference type="EMBL" id="MDYP01000008">
    <property type="protein sequence ID" value="OQE08860.1"/>
    <property type="molecule type" value="Genomic_DNA"/>
</dbReference>
<dbReference type="FunFam" id="3.90.79.10:FF:000016">
    <property type="entry name" value="ADP-sugar pyrophosphatase isoform X1"/>
    <property type="match status" value="1"/>
</dbReference>
<comment type="similarity">
    <text evidence="2">Belongs to the Nudix hydrolase family.</text>
</comment>
<dbReference type="InterPro" id="IPR015797">
    <property type="entry name" value="NUDIX_hydrolase-like_dom_sf"/>
</dbReference>
<sequence>MKKTKRWMVRSTCGPAGGSRNGSITKESGSPRGPLGPPVSLIGLPPEEQSRLHQSGQFLQLQIYVVLRLQLLTTQSSFLIAEGPIHKMSQPKCMFLSREPLTSEEAKWKRLVKTNYLDPNGVKRDWESAERQTRPTDSPVDGVNIVAFLNKKNGSEILLEKQYRPPIDQVVIELPAGLIDAGETIEQTAVRELKEETGYIGVADKTTGIMYNDPGFCNANFHIVYVQVDMSLPENQNPKPELEDNEFIECFTLPVSELSAELQRLESEGG</sequence>
<dbReference type="InterPro" id="IPR000086">
    <property type="entry name" value="NUDIX_hydrolase_dom"/>
</dbReference>
<dbReference type="PANTHER" id="PTHR11839">
    <property type="entry name" value="UDP/ADP-SUGAR PYROPHOSPHATASE"/>
    <property type="match status" value="1"/>
</dbReference>
<dbReference type="PROSITE" id="PS51462">
    <property type="entry name" value="NUDIX"/>
    <property type="match status" value="1"/>
</dbReference>
<evidence type="ECO:0000256" key="2">
    <source>
        <dbReference type="RuleBase" id="RU003476"/>
    </source>
</evidence>
<feature type="region of interest" description="Disordered" evidence="3">
    <location>
        <begin position="1"/>
        <end position="39"/>
    </location>
</feature>
<evidence type="ECO:0000313" key="5">
    <source>
        <dbReference type="EMBL" id="OQE08860.1"/>
    </source>
</evidence>
<keyword evidence="6" id="KW-1185">Reference proteome</keyword>